<organism evidence="1 2">
    <name type="scientific">Phocaeicola coprophilus</name>
    <dbReference type="NCBI Taxonomy" id="387090"/>
    <lineage>
        <taxon>Bacteria</taxon>
        <taxon>Pseudomonadati</taxon>
        <taxon>Bacteroidota</taxon>
        <taxon>Bacteroidia</taxon>
        <taxon>Bacteroidales</taxon>
        <taxon>Bacteroidaceae</taxon>
        <taxon>Phocaeicola</taxon>
    </lineage>
</organism>
<name>A0A413T124_9BACT</name>
<dbReference type="SUPFAM" id="SSF51695">
    <property type="entry name" value="PLC-like phosphodiesterases"/>
    <property type="match status" value="1"/>
</dbReference>
<protein>
    <submittedName>
        <fullName evidence="1">Glycerophosphodiester phosphodiesterase</fullName>
    </submittedName>
</protein>
<dbReference type="Proteomes" id="UP000283855">
    <property type="component" value="Unassembled WGS sequence"/>
</dbReference>
<proteinExistence type="predicted"/>
<dbReference type="InterPro" id="IPR017946">
    <property type="entry name" value="PLC-like_Pdiesterase_TIM-brl"/>
</dbReference>
<dbReference type="PANTHER" id="PTHR46211">
    <property type="entry name" value="GLYCEROPHOSPHORYL DIESTER PHOSPHODIESTERASE"/>
    <property type="match status" value="1"/>
</dbReference>
<accession>A0A413T124</accession>
<dbReference type="GO" id="GO:0008081">
    <property type="term" value="F:phosphoric diester hydrolase activity"/>
    <property type="evidence" value="ECO:0007669"/>
    <property type="project" value="InterPro"/>
</dbReference>
<comment type="caution">
    <text evidence="1">The sequence shown here is derived from an EMBL/GenBank/DDBJ whole genome shotgun (WGS) entry which is preliminary data.</text>
</comment>
<sequence>MKIKQSILTGLCLLFVWTAQAQTQVIAHRGFWKTEGSAQNSITGLQKAAEAGVYGSEFDVQLTADGVVVVNHDDVVEGLVIGETRYEKLKDIKLKNGERIPLLEEYLKTGKQLPEIRLVLEIKPHKTQSQENQIAAACVRLVKKYGMEKQVEYISFSMNICEQLVSLAPDAEVAYLNGDCAPKDIKAKGLTGIDYSYKVFYKHPEWVKEAQSLGLKVNVWTVNKTADLQKMIAMGVDLLTTDQVLEAKEMVSGREAR</sequence>
<dbReference type="Gene3D" id="3.20.20.190">
    <property type="entry name" value="Phosphatidylinositol (PI) phosphodiesterase"/>
    <property type="match status" value="1"/>
</dbReference>
<dbReference type="InterPro" id="IPR030395">
    <property type="entry name" value="GP_PDE_dom"/>
</dbReference>
<dbReference type="GO" id="GO:0006629">
    <property type="term" value="P:lipid metabolic process"/>
    <property type="evidence" value="ECO:0007669"/>
    <property type="project" value="InterPro"/>
</dbReference>
<dbReference type="PANTHER" id="PTHR46211:SF1">
    <property type="entry name" value="GLYCEROPHOSPHODIESTER PHOSPHODIESTERASE, CYTOPLASMIC"/>
    <property type="match status" value="1"/>
</dbReference>
<evidence type="ECO:0000313" key="1">
    <source>
        <dbReference type="EMBL" id="RHA76473.1"/>
    </source>
</evidence>
<dbReference type="EMBL" id="QSFT01000010">
    <property type="protein sequence ID" value="RHA76473.1"/>
    <property type="molecule type" value="Genomic_DNA"/>
</dbReference>
<reference evidence="1 2" key="1">
    <citation type="submission" date="2018-08" db="EMBL/GenBank/DDBJ databases">
        <title>A genome reference for cultivated species of the human gut microbiota.</title>
        <authorList>
            <person name="Zou Y."/>
            <person name="Xue W."/>
            <person name="Luo G."/>
        </authorList>
    </citation>
    <scope>NUCLEOTIDE SEQUENCE [LARGE SCALE GENOMIC DNA]</scope>
    <source>
        <strain evidence="1 2">AM42-38</strain>
    </source>
</reference>
<dbReference type="Pfam" id="PF03009">
    <property type="entry name" value="GDPD"/>
    <property type="match status" value="1"/>
</dbReference>
<dbReference type="RefSeq" id="WP_008145299.1">
    <property type="nucleotide sequence ID" value="NZ_CABJGD010000010.1"/>
</dbReference>
<evidence type="ECO:0000313" key="2">
    <source>
        <dbReference type="Proteomes" id="UP000283855"/>
    </source>
</evidence>
<dbReference type="AlphaFoldDB" id="A0A413T124"/>
<dbReference type="PROSITE" id="PS51704">
    <property type="entry name" value="GP_PDE"/>
    <property type="match status" value="1"/>
</dbReference>
<dbReference type="GeneID" id="78405309"/>
<gene>
    <name evidence="1" type="ORF">DW921_06335</name>
</gene>